<gene>
    <name evidence="7" type="ORF">ABVT11_13410</name>
</gene>
<evidence type="ECO:0000256" key="3">
    <source>
        <dbReference type="ARBA" id="ARBA00022989"/>
    </source>
</evidence>
<evidence type="ECO:0000259" key="6">
    <source>
        <dbReference type="PROSITE" id="PS50234"/>
    </source>
</evidence>
<keyword evidence="2 5" id="KW-0812">Transmembrane</keyword>
<sequence length="343" mass="37062">MTFLWPHALWALLLVPAFVAAYVLILRRRKRHALRYAGLELVREALGRGHALRRHLPPLLMLVALALMLLAASRPVMTLTLPVQQQTVMLAMDVSGSMRATDVEPSRIEASQAAARNFLKALPPATRAGIVSFAGTASVVQAPTHNREDLLAAIDRFQLQRGTAIGSGLILSLATLLPDSGIDLSQLLYNHADNLPVGQDKARAEFKPVPPGSNATNAIILLTDGQRTTGPDSLEAAKLAAERGIRVYTIGIGTREGDTIGFEGWSMRVQLDEETLKRMAEMTLGEYFHADSALNLARVYESLNSRIGFETKQTEVSGLIAALAAALVTLASALSLAWHGRLP</sequence>
<evidence type="ECO:0000313" key="7">
    <source>
        <dbReference type="EMBL" id="MET1490829.1"/>
    </source>
</evidence>
<comment type="caution">
    <text evidence="7">The sequence shown here is derived from an EMBL/GenBank/DDBJ whole genome shotgun (WGS) entry which is preliminary data.</text>
</comment>
<feature type="domain" description="VWFA" evidence="6">
    <location>
        <begin position="87"/>
        <end position="303"/>
    </location>
</feature>
<dbReference type="Proteomes" id="UP001548590">
    <property type="component" value="Unassembled WGS sequence"/>
</dbReference>
<feature type="transmembrane region" description="Helical" evidence="5">
    <location>
        <begin position="6"/>
        <end position="26"/>
    </location>
</feature>
<organism evidence="7 8">
    <name type="scientific">Uliginosibacterium paludis</name>
    <dbReference type="NCBI Taxonomy" id="1615952"/>
    <lineage>
        <taxon>Bacteria</taxon>
        <taxon>Pseudomonadati</taxon>
        <taxon>Pseudomonadota</taxon>
        <taxon>Betaproteobacteria</taxon>
        <taxon>Rhodocyclales</taxon>
        <taxon>Zoogloeaceae</taxon>
        <taxon>Uliginosibacterium</taxon>
    </lineage>
</organism>
<keyword evidence="1" id="KW-1003">Cell membrane</keyword>
<dbReference type="Pfam" id="PF07584">
    <property type="entry name" value="BatA"/>
    <property type="match status" value="1"/>
</dbReference>
<keyword evidence="3 5" id="KW-1133">Transmembrane helix</keyword>
<evidence type="ECO:0000256" key="2">
    <source>
        <dbReference type="ARBA" id="ARBA00022692"/>
    </source>
</evidence>
<name>A0ABV2CSD9_9RHOO</name>
<dbReference type="SUPFAM" id="SSF53300">
    <property type="entry name" value="vWA-like"/>
    <property type="match status" value="1"/>
</dbReference>
<dbReference type="InterPro" id="IPR002035">
    <property type="entry name" value="VWF_A"/>
</dbReference>
<dbReference type="SMART" id="SM00327">
    <property type="entry name" value="VWA"/>
    <property type="match status" value="1"/>
</dbReference>
<dbReference type="EMBL" id="JBEWLZ010000007">
    <property type="protein sequence ID" value="MET1490829.1"/>
    <property type="molecule type" value="Genomic_DNA"/>
</dbReference>
<dbReference type="RefSeq" id="WP_345925800.1">
    <property type="nucleotide sequence ID" value="NZ_JBDIVF010000002.1"/>
</dbReference>
<reference evidence="7 8" key="1">
    <citation type="submission" date="2024-07" db="EMBL/GenBank/DDBJ databases">
        <title>Uliginosibacterium paludis KCTC:42655.</title>
        <authorList>
            <person name="Kim M.K."/>
        </authorList>
    </citation>
    <scope>NUCLEOTIDE SEQUENCE [LARGE SCALE GENOMIC DNA]</scope>
    <source>
        <strain evidence="7 8">KCTC 42655</strain>
    </source>
</reference>
<feature type="transmembrane region" description="Helical" evidence="5">
    <location>
        <begin position="316"/>
        <end position="338"/>
    </location>
</feature>
<dbReference type="Pfam" id="PF13519">
    <property type="entry name" value="VWA_2"/>
    <property type="match status" value="1"/>
</dbReference>
<evidence type="ECO:0000256" key="4">
    <source>
        <dbReference type="ARBA" id="ARBA00023136"/>
    </source>
</evidence>
<dbReference type="PROSITE" id="PS50234">
    <property type="entry name" value="VWFA"/>
    <property type="match status" value="1"/>
</dbReference>
<dbReference type="InterPro" id="IPR050768">
    <property type="entry name" value="UPF0353/GerABKA_families"/>
</dbReference>
<evidence type="ECO:0000256" key="5">
    <source>
        <dbReference type="SAM" id="Phobius"/>
    </source>
</evidence>
<dbReference type="PANTHER" id="PTHR22550">
    <property type="entry name" value="SPORE GERMINATION PROTEIN"/>
    <property type="match status" value="1"/>
</dbReference>
<evidence type="ECO:0000256" key="1">
    <source>
        <dbReference type="ARBA" id="ARBA00022475"/>
    </source>
</evidence>
<dbReference type="Gene3D" id="3.40.50.410">
    <property type="entry name" value="von Willebrand factor, type A domain"/>
    <property type="match status" value="1"/>
</dbReference>
<dbReference type="InterPro" id="IPR036465">
    <property type="entry name" value="vWFA_dom_sf"/>
</dbReference>
<dbReference type="PANTHER" id="PTHR22550:SF5">
    <property type="entry name" value="LEUCINE ZIPPER PROTEIN 4"/>
    <property type="match status" value="1"/>
</dbReference>
<evidence type="ECO:0000313" key="8">
    <source>
        <dbReference type="Proteomes" id="UP001548590"/>
    </source>
</evidence>
<dbReference type="InterPro" id="IPR024163">
    <property type="entry name" value="Aerotolerance_reg_N"/>
</dbReference>
<proteinExistence type="predicted"/>
<accession>A0ABV2CSD9</accession>
<keyword evidence="8" id="KW-1185">Reference proteome</keyword>
<keyword evidence="4 5" id="KW-0472">Membrane</keyword>
<protein>
    <submittedName>
        <fullName evidence="7">VWA domain-containing protein</fullName>
    </submittedName>
</protein>